<gene>
    <name evidence="1" type="ORF">A3Q56_08015</name>
</gene>
<dbReference type="AlphaFoldDB" id="A0A177AQJ0"/>
<accession>A0A177AQJ0</accession>
<comment type="caution">
    <text evidence="1">The sequence shown here is derived from an EMBL/GenBank/DDBJ whole genome shotgun (WGS) entry which is preliminary data.</text>
</comment>
<organism evidence="1 2">
    <name type="scientific">Intoshia linei</name>
    <dbReference type="NCBI Taxonomy" id="1819745"/>
    <lineage>
        <taxon>Eukaryota</taxon>
        <taxon>Metazoa</taxon>
        <taxon>Spiralia</taxon>
        <taxon>Lophotrochozoa</taxon>
        <taxon>Mesozoa</taxon>
        <taxon>Orthonectida</taxon>
        <taxon>Rhopaluridae</taxon>
        <taxon>Intoshia</taxon>
    </lineage>
</organism>
<protein>
    <submittedName>
        <fullName evidence="1">Uncharacterized protein</fullName>
    </submittedName>
</protein>
<name>A0A177AQJ0_9BILA</name>
<keyword evidence="2" id="KW-1185">Reference proteome</keyword>
<proteinExistence type="predicted"/>
<dbReference type="EMBL" id="LWCA01001965">
    <property type="protein sequence ID" value="OAF64276.1"/>
    <property type="molecule type" value="Genomic_DNA"/>
</dbReference>
<evidence type="ECO:0000313" key="2">
    <source>
        <dbReference type="Proteomes" id="UP000078046"/>
    </source>
</evidence>
<dbReference type="Proteomes" id="UP000078046">
    <property type="component" value="Unassembled WGS sequence"/>
</dbReference>
<sequence>MCIKRRIAINLFTKLKIISEIEDEERSMDVDDSQTLYTDDVEPPISEDERQDMLSSVDKLIAYTEKHEMKSDYNNLYSLKLINKF</sequence>
<reference evidence="1 2" key="1">
    <citation type="submission" date="2016-04" db="EMBL/GenBank/DDBJ databases">
        <title>The genome of Intoshia linei affirms orthonectids as highly simplified spiralians.</title>
        <authorList>
            <person name="Mikhailov K.V."/>
            <person name="Slusarev G.S."/>
            <person name="Nikitin M.A."/>
            <person name="Logacheva M.D."/>
            <person name="Penin A."/>
            <person name="Aleoshin V."/>
            <person name="Panchin Y.V."/>
        </authorList>
    </citation>
    <scope>NUCLEOTIDE SEQUENCE [LARGE SCALE GENOMIC DNA]</scope>
    <source>
        <strain evidence="1">Intl2013</strain>
        <tissue evidence="1">Whole animal</tissue>
    </source>
</reference>
<evidence type="ECO:0000313" key="1">
    <source>
        <dbReference type="EMBL" id="OAF64276.1"/>
    </source>
</evidence>